<dbReference type="InterPro" id="IPR007438">
    <property type="entry name" value="DUF488"/>
</dbReference>
<dbReference type="Proteomes" id="UP000031449">
    <property type="component" value="Chromosome"/>
</dbReference>
<sequence>MNIYTIGHYKHTEEEFLNMLKAAEISFIADVRAFPASRRSPQYKKENLQKWLEQSGIGYRHFPELGGRRKISGEVGEELNAGWQNRSFHNYADYSLTDEFKLGVGELISLAERENVAYMCSEHHPARCHRLIISNWLQANGWEVHHIVPGAKGQPELVAHELGQWGATPVIEYSGEVVYPVFHKKGTR</sequence>
<organism evidence="1 2">
    <name type="scientific">Jeotgalibacillus malaysiensis</name>
    <dbReference type="NCBI Taxonomy" id="1508404"/>
    <lineage>
        <taxon>Bacteria</taxon>
        <taxon>Bacillati</taxon>
        <taxon>Bacillota</taxon>
        <taxon>Bacilli</taxon>
        <taxon>Bacillales</taxon>
        <taxon>Caryophanaceae</taxon>
        <taxon>Jeotgalibacillus</taxon>
    </lineage>
</organism>
<dbReference type="KEGG" id="jeo:JMA_35610"/>
<evidence type="ECO:0008006" key="3">
    <source>
        <dbReference type="Google" id="ProtNLM"/>
    </source>
</evidence>
<accession>A0A0B5AWC5</accession>
<protein>
    <recommendedName>
        <fullName evidence="3">DNA repair protein</fullName>
    </recommendedName>
</protein>
<dbReference type="AlphaFoldDB" id="A0A0B5AWC5"/>
<name>A0A0B5AWC5_9BACL</name>
<reference evidence="1 2" key="1">
    <citation type="submission" date="2014-08" db="EMBL/GenBank/DDBJ databases">
        <title>Complete genome of a marine bacteria Jeotgalibacillus malaysiensis.</title>
        <authorList>
            <person name="Yaakop A.S."/>
            <person name="Chan K.-G."/>
            <person name="Goh K.M."/>
        </authorList>
    </citation>
    <scope>NUCLEOTIDE SEQUENCE [LARGE SCALE GENOMIC DNA]</scope>
    <source>
        <strain evidence="1 2">D5</strain>
    </source>
</reference>
<dbReference type="OrthoDB" id="9789109at2"/>
<evidence type="ECO:0000313" key="2">
    <source>
        <dbReference type="Proteomes" id="UP000031449"/>
    </source>
</evidence>
<dbReference type="BioCyc" id="JESP1508404:G14D9-12842-MONOMER"/>
<dbReference type="STRING" id="1508404.JMA_35610"/>
<dbReference type="PANTHER" id="PTHR39337">
    <property type="entry name" value="BLR5642 PROTEIN"/>
    <property type="match status" value="1"/>
</dbReference>
<dbReference type="HOGENOM" id="CLU_077467_0_1_9"/>
<gene>
    <name evidence="1" type="ORF">JMA_35610</name>
</gene>
<dbReference type="PANTHER" id="PTHR39337:SF1">
    <property type="entry name" value="BLR5642 PROTEIN"/>
    <property type="match status" value="1"/>
</dbReference>
<dbReference type="EMBL" id="CP009416">
    <property type="protein sequence ID" value="AJD92878.1"/>
    <property type="molecule type" value="Genomic_DNA"/>
</dbReference>
<keyword evidence="2" id="KW-1185">Reference proteome</keyword>
<dbReference type="Pfam" id="PF04343">
    <property type="entry name" value="DUF488"/>
    <property type="match status" value="1"/>
</dbReference>
<proteinExistence type="predicted"/>
<evidence type="ECO:0000313" key="1">
    <source>
        <dbReference type="EMBL" id="AJD92878.1"/>
    </source>
</evidence>